<organism evidence="2 3">
    <name type="scientific">Campylobacter lanienae NCTC 13004</name>
    <dbReference type="NCBI Taxonomy" id="1031753"/>
    <lineage>
        <taxon>Bacteria</taxon>
        <taxon>Pseudomonadati</taxon>
        <taxon>Campylobacterota</taxon>
        <taxon>Epsilonproteobacteria</taxon>
        <taxon>Campylobacterales</taxon>
        <taxon>Campylobacteraceae</taxon>
        <taxon>Campylobacter</taxon>
    </lineage>
</organism>
<dbReference type="Proteomes" id="UP000202031">
    <property type="component" value="Chromosome"/>
</dbReference>
<keyword evidence="2" id="KW-0449">Lipoprotein</keyword>
<dbReference type="GeneID" id="46921023"/>
<reference evidence="3" key="1">
    <citation type="journal article" date="2017" name="Genome Biol. Evol.">
        <title>Comparative Genomic Analysis Identifies a Campylobacter Clade Deficient in Selenium Metabolism.</title>
        <authorList>
            <person name="Miller W.G."/>
            <person name="Yee E."/>
            <person name="Lopes B.S."/>
            <person name="Chapman M.H."/>
            <person name="Huynh S."/>
            <person name="Bono J.L."/>
            <person name="Parker C.T."/>
            <person name="Strachan N.J.C."/>
            <person name="Forbes K.J."/>
        </authorList>
    </citation>
    <scope>NUCLEOTIDE SEQUENCE [LARGE SCALE GENOMIC DNA]</scope>
    <source>
        <strain evidence="3">NCTC 13004</strain>
    </source>
</reference>
<dbReference type="InterPro" id="IPR004564">
    <property type="entry name" value="OM_lipoprot_carrier_LolA-like"/>
</dbReference>
<evidence type="ECO:0000256" key="1">
    <source>
        <dbReference type="ARBA" id="ARBA00022729"/>
    </source>
</evidence>
<sequence>MRKFIIIFTLFLNLFGYSELEFKSLSAKFTQTITSQNQKIIYTGSISIDSDFGAFWQYNTPTQKSIYISNSKITIIEPQLQQAVITNLQNSPDITQILNNAQKLSDNKFQTTYDDITYDIVVENSNPKLISYTDKLGNIATIEFHQTIKNSPINKELLTPKIPSDYDIISN</sequence>
<accession>A0A1X9SM61</accession>
<dbReference type="NCBIfam" id="NF000666">
    <property type="entry name" value="PRK00031.2-4"/>
    <property type="match status" value="1"/>
</dbReference>
<reference evidence="3" key="2">
    <citation type="journal article" date="2017" name="Genome Biol. Evol.">
        <title>Comparative genomic analysis identifies a Campylobacter clade deficient in selenium metabolism.</title>
        <authorList>
            <person name="Miller W.G."/>
            <person name="Yee E."/>
            <person name="Lopes B.S."/>
            <person name="Chapman M.H."/>
            <person name="Huynh S."/>
            <person name="Bono J.L."/>
            <person name="Parker C.T."/>
            <person name="Strachan N.J.C."/>
            <person name="Forbes K.J."/>
        </authorList>
    </citation>
    <scope>NUCLEOTIDE SEQUENCE [LARGE SCALE GENOMIC DNA]</scope>
    <source>
        <strain evidence="3">NCTC 13004</strain>
    </source>
</reference>
<dbReference type="RefSeq" id="WP_096018083.1">
    <property type="nucleotide sequence ID" value="NZ_CP015578.1"/>
</dbReference>
<dbReference type="Gene3D" id="2.50.20.10">
    <property type="entry name" value="Lipoprotein localisation LolA/LolB/LppX"/>
    <property type="match status" value="1"/>
</dbReference>
<dbReference type="CDD" id="cd16325">
    <property type="entry name" value="LolA"/>
    <property type="match status" value="1"/>
</dbReference>
<evidence type="ECO:0000313" key="2">
    <source>
        <dbReference type="EMBL" id="ARQ97298.1"/>
    </source>
</evidence>
<dbReference type="AlphaFoldDB" id="A0A1X9SM61"/>
<dbReference type="EMBL" id="CP015578">
    <property type="protein sequence ID" value="ARQ97298.1"/>
    <property type="molecule type" value="Genomic_DNA"/>
</dbReference>
<dbReference type="KEGG" id="clx:CLAN_0549"/>
<dbReference type="Pfam" id="PF03548">
    <property type="entry name" value="LolA"/>
    <property type="match status" value="1"/>
</dbReference>
<evidence type="ECO:0000313" key="3">
    <source>
        <dbReference type="Proteomes" id="UP000202031"/>
    </source>
</evidence>
<dbReference type="SUPFAM" id="SSF89392">
    <property type="entry name" value="Prokaryotic lipoproteins and lipoprotein localization factors"/>
    <property type="match status" value="1"/>
</dbReference>
<gene>
    <name evidence="2" type="primary">lolA</name>
    <name evidence="2" type="ORF">CLAN_0549</name>
</gene>
<protein>
    <submittedName>
        <fullName evidence="2">Outer membrane lipoprotein carrier protein</fullName>
    </submittedName>
</protein>
<dbReference type="InterPro" id="IPR029046">
    <property type="entry name" value="LolA/LolB/LppX"/>
</dbReference>
<keyword evidence="1" id="KW-0732">Signal</keyword>
<proteinExistence type="predicted"/>
<dbReference type="NCBIfam" id="NF000663">
    <property type="entry name" value="PRK00031.2-1"/>
    <property type="match status" value="1"/>
</dbReference>
<name>A0A1X9SM61_9BACT</name>